<proteinExistence type="inferred from homology"/>
<accession>A0A2H0KQS1</accession>
<dbReference type="PANTHER" id="PTHR21349:SF0">
    <property type="entry name" value="LARGE RIBOSOMAL SUBUNIT PROTEIN BL21M"/>
    <property type="match status" value="1"/>
</dbReference>
<dbReference type="GO" id="GO:1990904">
    <property type="term" value="C:ribonucleoprotein complex"/>
    <property type="evidence" value="ECO:0007669"/>
    <property type="project" value="UniProtKB-KW"/>
</dbReference>
<protein>
    <recommendedName>
        <fullName evidence="6">Large ribosomal subunit protein bL21</fullName>
    </recommendedName>
</protein>
<dbReference type="SUPFAM" id="SSF141091">
    <property type="entry name" value="L21p-like"/>
    <property type="match status" value="1"/>
</dbReference>
<dbReference type="InterPro" id="IPR036164">
    <property type="entry name" value="bL21-like_sf"/>
</dbReference>
<keyword evidence="4 6" id="KW-0689">Ribosomal protein</keyword>
<dbReference type="GO" id="GO:0003735">
    <property type="term" value="F:structural constituent of ribosome"/>
    <property type="evidence" value="ECO:0007669"/>
    <property type="project" value="InterPro"/>
</dbReference>
<comment type="function">
    <text evidence="6 7">This protein binds to 23S rRNA in the presence of protein L20.</text>
</comment>
<dbReference type="Proteomes" id="UP000231550">
    <property type="component" value="Unassembled WGS sequence"/>
</dbReference>
<dbReference type="GO" id="GO:0019843">
    <property type="term" value="F:rRNA binding"/>
    <property type="evidence" value="ECO:0007669"/>
    <property type="project" value="UniProtKB-UniRule"/>
</dbReference>
<dbReference type="GO" id="GO:0005737">
    <property type="term" value="C:cytoplasm"/>
    <property type="evidence" value="ECO:0007669"/>
    <property type="project" value="UniProtKB-ARBA"/>
</dbReference>
<dbReference type="PROSITE" id="PS01169">
    <property type="entry name" value="RIBOSOMAL_L21"/>
    <property type="match status" value="1"/>
</dbReference>
<evidence type="ECO:0000256" key="2">
    <source>
        <dbReference type="ARBA" id="ARBA00022730"/>
    </source>
</evidence>
<name>A0A2H0KQS1_9BACT</name>
<keyword evidence="5 6" id="KW-0687">Ribonucleoprotein</keyword>
<evidence type="ECO:0000256" key="5">
    <source>
        <dbReference type="ARBA" id="ARBA00023274"/>
    </source>
</evidence>
<dbReference type="Pfam" id="PF00829">
    <property type="entry name" value="Ribosomal_L21p"/>
    <property type="match status" value="1"/>
</dbReference>
<dbReference type="GO" id="GO:0006412">
    <property type="term" value="P:translation"/>
    <property type="evidence" value="ECO:0007669"/>
    <property type="project" value="UniProtKB-UniRule"/>
</dbReference>
<dbReference type="HAMAP" id="MF_01363">
    <property type="entry name" value="Ribosomal_bL21"/>
    <property type="match status" value="1"/>
</dbReference>
<evidence type="ECO:0000256" key="4">
    <source>
        <dbReference type="ARBA" id="ARBA00022980"/>
    </source>
</evidence>
<sequence length="103" mass="11815">MDFAIIKTGGKQYKVTPGQKIKIEKVEIVEGKEVVFDEVLLVEKDKETKIGTPLVKDAKVIGKVLVQGRSKKVTIRKYKSKKRYDVKRGHRQPYTEVEITDIK</sequence>
<dbReference type="AlphaFoldDB" id="A0A2H0KQS1"/>
<evidence type="ECO:0000313" key="8">
    <source>
        <dbReference type="EMBL" id="PIQ74486.1"/>
    </source>
</evidence>
<evidence type="ECO:0000256" key="6">
    <source>
        <dbReference type="HAMAP-Rule" id="MF_01363"/>
    </source>
</evidence>
<dbReference type="EMBL" id="PCVN01000047">
    <property type="protein sequence ID" value="PIQ74486.1"/>
    <property type="molecule type" value="Genomic_DNA"/>
</dbReference>
<comment type="caution">
    <text evidence="8">The sequence shown here is derived from an EMBL/GenBank/DDBJ whole genome shotgun (WGS) entry which is preliminary data.</text>
</comment>
<evidence type="ECO:0000256" key="1">
    <source>
        <dbReference type="ARBA" id="ARBA00008563"/>
    </source>
</evidence>
<dbReference type="NCBIfam" id="TIGR00061">
    <property type="entry name" value="L21"/>
    <property type="match status" value="1"/>
</dbReference>
<comment type="subunit">
    <text evidence="6">Part of the 50S ribosomal subunit. Contacts protein L20.</text>
</comment>
<keyword evidence="2 6" id="KW-0699">rRNA-binding</keyword>
<gene>
    <name evidence="6 8" type="primary">rplU</name>
    <name evidence="8" type="ORF">COV85_01830</name>
</gene>
<dbReference type="GO" id="GO:0005840">
    <property type="term" value="C:ribosome"/>
    <property type="evidence" value="ECO:0007669"/>
    <property type="project" value="UniProtKB-KW"/>
</dbReference>
<keyword evidence="3 6" id="KW-0694">RNA-binding</keyword>
<dbReference type="InterPro" id="IPR028909">
    <property type="entry name" value="bL21-like"/>
</dbReference>
<organism evidence="8 9">
    <name type="scientific">Candidatus Portnoybacteria bacterium CG11_big_fil_rev_8_21_14_0_20_44_10</name>
    <dbReference type="NCBI Taxonomy" id="1974818"/>
    <lineage>
        <taxon>Bacteria</taxon>
        <taxon>Candidatus Portnoyibacteriota</taxon>
    </lineage>
</organism>
<reference evidence="8 9" key="1">
    <citation type="submission" date="2017-09" db="EMBL/GenBank/DDBJ databases">
        <title>Depth-based differentiation of microbial function through sediment-hosted aquifers and enrichment of novel symbionts in the deep terrestrial subsurface.</title>
        <authorList>
            <person name="Probst A.J."/>
            <person name="Ladd B."/>
            <person name="Jarett J.K."/>
            <person name="Geller-Mcgrath D.E."/>
            <person name="Sieber C.M."/>
            <person name="Emerson J.B."/>
            <person name="Anantharaman K."/>
            <person name="Thomas B.C."/>
            <person name="Malmstrom R."/>
            <person name="Stieglmeier M."/>
            <person name="Klingl A."/>
            <person name="Woyke T."/>
            <person name="Ryan C.M."/>
            <person name="Banfield J.F."/>
        </authorList>
    </citation>
    <scope>NUCLEOTIDE SEQUENCE [LARGE SCALE GENOMIC DNA]</scope>
    <source>
        <strain evidence="8">CG11_big_fil_rev_8_21_14_0_20_44_10</strain>
    </source>
</reference>
<evidence type="ECO:0000256" key="3">
    <source>
        <dbReference type="ARBA" id="ARBA00022884"/>
    </source>
</evidence>
<dbReference type="PANTHER" id="PTHR21349">
    <property type="entry name" value="50S RIBOSOMAL PROTEIN L21"/>
    <property type="match status" value="1"/>
</dbReference>
<dbReference type="InterPro" id="IPR001787">
    <property type="entry name" value="Ribosomal_bL21"/>
</dbReference>
<evidence type="ECO:0000256" key="7">
    <source>
        <dbReference type="RuleBase" id="RU000562"/>
    </source>
</evidence>
<comment type="similarity">
    <text evidence="1 6 7">Belongs to the bacterial ribosomal protein bL21 family.</text>
</comment>
<dbReference type="InterPro" id="IPR018258">
    <property type="entry name" value="Ribosomal_bL21_CS"/>
</dbReference>
<evidence type="ECO:0000313" key="9">
    <source>
        <dbReference type="Proteomes" id="UP000231550"/>
    </source>
</evidence>